<keyword evidence="11" id="KW-1185">Reference proteome</keyword>
<dbReference type="PRINTS" id="PR00180">
    <property type="entry name" value="CRETINALDHBP"/>
</dbReference>
<dbReference type="SMART" id="SM00516">
    <property type="entry name" value="SEC14"/>
    <property type="match status" value="1"/>
</dbReference>
<dbReference type="InterPro" id="IPR051026">
    <property type="entry name" value="PI/PC_transfer"/>
</dbReference>
<evidence type="ECO:0000256" key="4">
    <source>
        <dbReference type="ARBA" id="ARBA00023034"/>
    </source>
</evidence>
<dbReference type="PANTHER" id="PTHR45657:SF29">
    <property type="entry name" value="PHOSPHATIDYLINOSITOL_PHOSPHATIDYLCHOLINE TRANSFER PROTEIN SFH12"/>
    <property type="match status" value="1"/>
</dbReference>
<reference evidence="10" key="1">
    <citation type="submission" date="2023-04" db="EMBL/GenBank/DDBJ databases">
        <authorList>
            <person name="Vijverberg K."/>
            <person name="Xiong W."/>
            <person name="Schranz E."/>
        </authorList>
    </citation>
    <scope>NUCLEOTIDE SEQUENCE</scope>
</reference>
<feature type="region of interest" description="Disordered" evidence="8">
    <location>
        <begin position="381"/>
        <end position="424"/>
    </location>
</feature>
<dbReference type="InterPro" id="IPR001251">
    <property type="entry name" value="CRAL-TRIO_dom"/>
</dbReference>
<dbReference type="Pfam" id="PF03765">
    <property type="entry name" value="CRAL_TRIO_N"/>
    <property type="match status" value="1"/>
</dbReference>
<feature type="compositionally biased region" description="Basic and acidic residues" evidence="8">
    <location>
        <begin position="396"/>
        <end position="412"/>
    </location>
</feature>
<feature type="domain" description="CRAL-TRIO" evidence="9">
    <location>
        <begin position="157"/>
        <end position="331"/>
    </location>
</feature>
<accession>A0AA36E845</accession>
<sequence length="568" mass="65015">MALNSAPQSNLQNAILSNHIHGPLHHPNRSSMEKIEVENPEDEKKCKRNSFKHKAISASKRFKTSFIKKGRRNSRVMCVVVEDVHDAEEIKAVDALRQALIAEELLPSNHDDYHMMLRFLKARKFDIEKTKQMWADMLQWRKDFGADTITEDFEFKEKENVLEYYPQGHHGVDKDGRPIYIERIGQVDATKLLQATTLERYIKYHVMEFERTFTHKFPACSIAAKRHIDQSTTILDVQGVGLKSMNKAARELIQSLQSIDGNNYPETLSRMYIINAGSGFRLLWNTIKSFLDPKTTAKIHVMGNKYQSKLLEIIDASELPDFLGGSCSCEDKGGCMRSDKGPWQDPDIMKMVSNGEHKCSKDAVIEEKTSSEDQFGVTMQREHIRPSQLSPVQEEDCVRNGKESKDCKAAEEKADDDWEVSSSSGKLGNQVVTGLMTLFMGIVTMMRMTREMPRKLTNATLYSTGFLDDDNKKPTISRTEYQNLMKRLADLEEKVVAHNSKTAELSPEKQELLNTALHRLDALETELAAANKALDESRVQQQQIVAFLDKQKRRRRKKKKFFCFQNNI</sequence>
<dbReference type="PROSITE" id="PS50191">
    <property type="entry name" value="CRAL_TRIO"/>
    <property type="match status" value="1"/>
</dbReference>
<comment type="similarity">
    <text evidence="6">Belongs to the SFH family.</text>
</comment>
<evidence type="ECO:0000256" key="7">
    <source>
        <dbReference type="SAM" id="Coils"/>
    </source>
</evidence>
<dbReference type="Proteomes" id="UP001177003">
    <property type="component" value="Chromosome 5"/>
</dbReference>
<dbReference type="InterPro" id="IPR036273">
    <property type="entry name" value="CRAL/TRIO_N_dom_sf"/>
</dbReference>
<dbReference type="CDD" id="cd00170">
    <property type="entry name" value="SEC14"/>
    <property type="match status" value="1"/>
</dbReference>
<evidence type="ECO:0000256" key="2">
    <source>
        <dbReference type="ARBA" id="ARBA00004395"/>
    </source>
</evidence>
<dbReference type="Pfam" id="PF00650">
    <property type="entry name" value="CRAL_TRIO"/>
    <property type="match status" value="1"/>
</dbReference>
<feature type="coiled-coil region" evidence="7">
    <location>
        <begin position="481"/>
        <end position="540"/>
    </location>
</feature>
<proteinExistence type="inferred from homology"/>
<dbReference type="SUPFAM" id="SSF46938">
    <property type="entry name" value="CRAL/TRIO N-terminal domain"/>
    <property type="match status" value="1"/>
</dbReference>
<evidence type="ECO:0000256" key="3">
    <source>
        <dbReference type="ARBA" id="ARBA00022927"/>
    </source>
</evidence>
<feature type="region of interest" description="Disordered" evidence="8">
    <location>
        <begin position="19"/>
        <end position="46"/>
    </location>
</feature>
<organism evidence="10 11">
    <name type="scientific">Lactuca saligna</name>
    <name type="common">Willowleaf lettuce</name>
    <dbReference type="NCBI Taxonomy" id="75948"/>
    <lineage>
        <taxon>Eukaryota</taxon>
        <taxon>Viridiplantae</taxon>
        <taxon>Streptophyta</taxon>
        <taxon>Embryophyta</taxon>
        <taxon>Tracheophyta</taxon>
        <taxon>Spermatophyta</taxon>
        <taxon>Magnoliopsida</taxon>
        <taxon>eudicotyledons</taxon>
        <taxon>Gunneridae</taxon>
        <taxon>Pentapetalae</taxon>
        <taxon>asterids</taxon>
        <taxon>campanulids</taxon>
        <taxon>Asterales</taxon>
        <taxon>Asteraceae</taxon>
        <taxon>Cichorioideae</taxon>
        <taxon>Cichorieae</taxon>
        <taxon>Lactucinae</taxon>
        <taxon>Lactuca</taxon>
    </lineage>
</organism>
<feature type="compositionally biased region" description="Basic and acidic residues" evidence="8">
    <location>
        <begin position="31"/>
        <end position="45"/>
    </location>
</feature>
<keyword evidence="5 7" id="KW-0175">Coiled coil</keyword>
<dbReference type="GO" id="GO:0015031">
    <property type="term" value="P:protein transport"/>
    <property type="evidence" value="ECO:0007669"/>
    <property type="project" value="UniProtKB-KW"/>
</dbReference>
<evidence type="ECO:0000256" key="1">
    <source>
        <dbReference type="ARBA" id="ARBA00004202"/>
    </source>
</evidence>
<dbReference type="EMBL" id="OX465081">
    <property type="protein sequence ID" value="CAI9286734.1"/>
    <property type="molecule type" value="Genomic_DNA"/>
</dbReference>
<keyword evidence="3" id="KW-0653">Protein transport</keyword>
<evidence type="ECO:0000259" key="9">
    <source>
        <dbReference type="PROSITE" id="PS50191"/>
    </source>
</evidence>
<evidence type="ECO:0000313" key="11">
    <source>
        <dbReference type="Proteomes" id="UP001177003"/>
    </source>
</evidence>
<dbReference type="AlphaFoldDB" id="A0AA36E845"/>
<dbReference type="InterPro" id="IPR011074">
    <property type="entry name" value="CRAL/TRIO_N_dom"/>
</dbReference>
<dbReference type="Gene3D" id="1.10.8.20">
    <property type="entry name" value="N-terminal domain of phosphatidylinositol transfer protein sec14p"/>
    <property type="match status" value="1"/>
</dbReference>
<evidence type="ECO:0000256" key="5">
    <source>
        <dbReference type="ARBA" id="ARBA00023054"/>
    </source>
</evidence>
<evidence type="ECO:0000313" key="10">
    <source>
        <dbReference type="EMBL" id="CAI9286734.1"/>
    </source>
</evidence>
<dbReference type="SMART" id="SM01100">
    <property type="entry name" value="CRAL_TRIO_N"/>
    <property type="match status" value="1"/>
</dbReference>
<gene>
    <name evidence="10" type="ORF">LSALG_LOCUS26141</name>
</gene>
<dbReference type="GO" id="GO:0000139">
    <property type="term" value="C:Golgi membrane"/>
    <property type="evidence" value="ECO:0007669"/>
    <property type="project" value="UniProtKB-SubCell"/>
</dbReference>
<evidence type="ECO:0000256" key="6">
    <source>
        <dbReference type="ARBA" id="ARBA00038020"/>
    </source>
</evidence>
<keyword evidence="4" id="KW-0333">Golgi apparatus</keyword>
<evidence type="ECO:0000256" key="8">
    <source>
        <dbReference type="SAM" id="MobiDB-lite"/>
    </source>
</evidence>
<dbReference type="InterPro" id="IPR036865">
    <property type="entry name" value="CRAL-TRIO_dom_sf"/>
</dbReference>
<keyword evidence="3" id="KW-0813">Transport</keyword>
<name>A0AA36E845_LACSI</name>
<dbReference type="GO" id="GO:0005886">
    <property type="term" value="C:plasma membrane"/>
    <property type="evidence" value="ECO:0007669"/>
    <property type="project" value="UniProtKB-SubCell"/>
</dbReference>
<comment type="subcellular location">
    <subcellularLocation>
        <location evidence="1">Cell membrane</location>
        <topology evidence="1">Peripheral membrane protein</topology>
    </subcellularLocation>
    <subcellularLocation>
        <location evidence="2">Golgi apparatus membrane</location>
        <topology evidence="2">Peripheral membrane protein</topology>
    </subcellularLocation>
</comment>
<dbReference type="SUPFAM" id="SSF52087">
    <property type="entry name" value="CRAL/TRIO domain"/>
    <property type="match status" value="1"/>
</dbReference>
<dbReference type="Gene3D" id="3.40.525.10">
    <property type="entry name" value="CRAL-TRIO lipid binding domain"/>
    <property type="match status" value="1"/>
</dbReference>
<protein>
    <recommendedName>
        <fullName evidence="9">CRAL-TRIO domain-containing protein</fullName>
    </recommendedName>
</protein>
<dbReference type="FunFam" id="3.40.525.10:FF:000011">
    <property type="entry name" value="SEC14 cytosolic factor"/>
    <property type="match status" value="1"/>
</dbReference>
<dbReference type="PANTHER" id="PTHR45657">
    <property type="entry name" value="CRAL-TRIO DOMAIN-CONTAINING PROTEIN YKL091C-RELATED"/>
    <property type="match status" value="1"/>
</dbReference>